<protein>
    <recommendedName>
        <fullName evidence="2">Peptidoglycan binding-like domain-containing protein</fullName>
    </recommendedName>
</protein>
<dbReference type="SUPFAM" id="SSF47090">
    <property type="entry name" value="PGBD-like"/>
    <property type="match status" value="1"/>
</dbReference>
<reference evidence="3 4" key="1">
    <citation type="journal article" date="2019" name="Emerg. Microbes Infect.">
        <title>Comprehensive subspecies identification of 175 nontuberculous mycobacteria species based on 7547 genomic profiles.</title>
        <authorList>
            <person name="Matsumoto Y."/>
            <person name="Kinjo T."/>
            <person name="Motooka D."/>
            <person name="Nabeya D."/>
            <person name="Jung N."/>
            <person name="Uechi K."/>
            <person name="Horii T."/>
            <person name="Iida T."/>
            <person name="Fujita J."/>
            <person name="Nakamura S."/>
        </authorList>
    </citation>
    <scope>NUCLEOTIDE SEQUENCE [LARGE SCALE GENOMIC DNA]</scope>
    <source>
        <strain evidence="3 4">JCM 30723</strain>
    </source>
</reference>
<dbReference type="InterPro" id="IPR002477">
    <property type="entry name" value="Peptidoglycan-bd-like"/>
</dbReference>
<dbReference type="InterPro" id="IPR036365">
    <property type="entry name" value="PGBD-like_sf"/>
</dbReference>
<evidence type="ECO:0000313" key="4">
    <source>
        <dbReference type="Proteomes" id="UP000465305"/>
    </source>
</evidence>
<dbReference type="InterPro" id="IPR036366">
    <property type="entry name" value="PGBDSf"/>
</dbReference>
<accession>A0A7I9Y3T3</accession>
<dbReference type="Gene3D" id="1.10.101.10">
    <property type="entry name" value="PGBD-like superfamily/PGBD"/>
    <property type="match status" value="1"/>
</dbReference>
<dbReference type="Pfam" id="PF01471">
    <property type="entry name" value="PG_binding_1"/>
    <property type="match status" value="1"/>
</dbReference>
<dbReference type="AlphaFoldDB" id="A0A7I9Y3T3"/>
<dbReference type="Proteomes" id="UP000465305">
    <property type="component" value="Unassembled WGS sequence"/>
</dbReference>
<comment type="caution">
    <text evidence="3">The sequence shown here is derived from an EMBL/GenBank/DDBJ whole genome shotgun (WGS) entry which is preliminary data.</text>
</comment>
<organism evidence="3 4">
    <name type="scientific">Mycolicibacter algericus</name>
    <name type="common">Mycobacterium algericum</name>
    <dbReference type="NCBI Taxonomy" id="1288388"/>
    <lineage>
        <taxon>Bacteria</taxon>
        <taxon>Bacillati</taxon>
        <taxon>Actinomycetota</taxon>
        <taxon>Actinomycetes</taxon>
        <taxon>Mycobacteriales</taxon>
        <taxon>Mycobacteriaceae</taxon>
        <taxon>Mycolicibacter</taxon>
    </lineage>
</organism>
<sequence length="143" mass="15491">MSLPYRLGDNGPEIVAWQNWFDAMYAAYAPPIDGYYGNDEVAAVNEMQRRLGLPETGEFDQATADKAGYRADGNYKPPTPIRPKPAERHLALVYRGTGGIIGEDYVSRVCQGAADLVEEINPDWSATMGGIPVGTAPSVRACP</sequence>
<feature type="domain" description="Peptidoglycan binding-like" evidence="2">
    <location>
        <begin position="11"/>
        <end position="65"/>
    </location>
</feature>
<dbReference type="EMBL" id="BLKY01000001">
    <property type="protein sequence ID" value="GFG83329.1"/>
    <property type="molecule type" value="Genomic_DNA"/>
</dbReference>
<evidence type="ECO:0000256" key="1">
    <source>
        <dbReference type="SAM" id="MobiDB-lite"/>
    </source>
</evidence>
<dbReference type="RefSeq" id="WP_235673521.1">
    <property type="nucleotide sequence ID" value="NZ_BLKY01000001.1"/>
</dbReference>
<name>A0A7I9Y3T3_MYCAL</name>
<gene>
    <name evidence="3" type="ORF">MALGJ_00050</name>
</gene>
<evidence type="ECO:0000313" key="3">
    <source>
        <dbReference type="EMBL" id="GFG83329.1"/>
    </source>
</evidence>
<evidence type="ECO:0000259" key="2">
    <source>
        <dbReference type="Pfam" id="PF01471"/>
    </source>
</evidence>
<proteinExistence type="predicted"/>
<feature type="region of interest" description="Disordered" evidence="1">
    <location>
        <begin position="61"/>
        <end position="82"/>
    </location>
</feature>